<evidence type="ECO:0000256" key="3">
    <source>
        <dbReference type="ARBA" id="ARBA00022692"/>
    </source>
</evidence>
<comment type="subcellular location">
    <subcellularLocation>
        <location evidence="1">Membrane</location>
        <topology evidence="1">Multi-pass membrane protein</topology>
    </subcellularLocation>
</comment>
<keyword evidence="4 6" id="KW-1133">Transmembrane helix</keyword>
<feature type="transmembrane region" description="Helical" evidence="6">
    <location>
        <begin position="158"/>
        <end position="180"/>
    </location>
</feature>
<evidence type="ECO:0000313" key="7">
    <source>
        <dbReference type="Ensembl" id="ENSCPRP00005013589.1"/>
    </source>
</evidence>
<evidence type="ECO:0000256" key="4">
    <source>
        <dbReference type="ARBA" id="ARBA00022989"/>
    </source>
</evidence>
<dbReference type="PANTHER" id="PTHR31548">
    <property type="entry name" value="CLARIN"/>
    <property type="match status" value="1"/>
</dbReference>
<dbReference type="Gene3D" id="1.20.140.150">
    <property type="match status" value="1"/>
</dbReference>
<gene>
    <name evidence="7" type="primary">CLRN3</name>
</gene>
<dbReference type="Pfam" id="PF25807">
    <property type="entry name" value="Clarin-2"/>
    <property type="match status" value="1"/>
</dbReference>
<keyword evidence="3 6" id="KW-0812">Transmembrane</keyword>
<evidence type="ECO:0000256" key="5">
    <source>
        <dbReference type="ARBA" id="ARBA00023136"/>
    </source>
</evidence>
<protein>
    <submittedName>
        <fullName evidence="7">Clarin 3</fullName>
    </submittedName>
</protein>
<dbReference type="GO" id="GO:0016020">
    <property type="term" value="C:membrane"/>
    <property type="evidence" value="ECO:0007669"/>
    <property type="project" value="UniProtKB-SubCell"/>
</dbReference>
<accession>A0A7M4ERQ3</accession>
<dbReference type="GO" id="GO:0007605">
    <property type="term" value="P:sensory perception of sound"/>
    <property type="evidence" value="ECO:0007669"/>
    <property type="project" value="UniProtKB-ARBA"/>
</dbReference>
<sequence>MPSRKKMLMFAAAFFTSIWSFVIVCLVLATKHWASSKVTFSQENSSINTELFLSVLDKLDNVEAKSVNVVIIFLLVLSLFSSLLSSGFTCSNTVCNPYQTFLGPIGIYTWNSLNGIFIFLAMILFAVNIEANKLPAKLASKCTSSTNQSEKSTSNYGYSYWIMLLILLLNVATIVIIFFYHRARYSEKKEQERPIENAPKDGILF</sequence>
<keyword evidence="8" id="KW-1185">Reference proteome</keyword>
<dbReference type="Ensembl" id="ENSCPRT00005015956.1">
    <property type="protein sequence ID" value="ENSCPRP00005013589.1"/>
    <property type="gene ID" value="ENSCPRG00005009600.1"/>
</dbReference>
<reference evidence="7" key="1">
    <citation type="submission" date="2025-08" db="UniProtKB">
        <authorList>
            <consortium name="Ensembl"/>
        </authorList>
    </citation>
    <scope>IDENTIFICATION</scope>
</reference>
<keyword evidence="5 6" id="KW-0472">Membrane</keyword>
<evidence type="ECO:0000256" key="2">
    <source>
        <dbReference type="ARBA" id="ARBA00005787"/>
    </source>
</evidence>
<dbReference type="InterPro" id="IPR026748">
    <property type="entry name" value="Clarin"/>
</dbReference>
<evidence type="ECO:0000256" key="6">
    <source>
        <dbReference type="SAM" id="Phobius"/>
    </source>
</evidence>
<dbReference type="GeneTree" id="ENSGT00850000132319"/>
<evidence type="ECO:0000313" key="8">
    <source>
        <dbReference type="Proteomes" id="UP000594220"/>
    </source>
</evidence>
<feature type="transmembrane region" description="Helical" evidence="6">
    <location>
        <begin position="105"/>
        <end position="127"/>
    </location>
</feature>
<dbReference type="PANTHER" id="PTHR31548:SF3">
    <property type="entry name" value="CLARIN-3"/>
    <property type="match status" value="1"/>
</dbReference>
<organism evidence="7 8">
    <name type="scientific">Crocodylus porosus</name>
    <name type="common">Saltwater crocodile</name>
    <name type="synonym">Estuarine crocodile</name>
    <dbReference type="NCBI Taxonomy" id="8502"/>
    <lineage>
        <taxon>Eukaryota</taxon>
        <taxon>Metazoa</taxon>
        <taxon>Chordata</taxon>
        <taxon>Craniata</taxon>
        <taxon>Vertebrata</taxon>
        <taxon>Euteleostomi</taxon>
        <taxon>Archelosauria</taxon>
        <taxon>Archosauria</taxon>
        <taxon>Crocodylia</taxon>
        <taxon>Longirostres</taxon>
        <taxon>Crocodylidae</taxon>
        <taxon>Crocodylus</taxon>
    </lineage>
</organism>
<name>A0A7M4ERQ3_CROPO</name>
<reference evidence="7" key="2">
    <citation type="submission" date="2025-09" db="UniProtKB">
        <authorList>
            <consortium name="Ensembl"/>
        </authorList>
    </citation>
    <scope>IDENTIFICATION</scope>
</reference>
<proteinExistence type="inferred from homology"/>
<dbReference type="AlphaFoldDB" id="A0A7M4ERQ3"/>
<comment type="similarity">
    <text evidence="2">Belongs to the clarin family.</text>
</comment>
<dbReference type="OMA" id="IIIVFYQ"/>
<evidence type="ECO:0000256" key="1">
    <source>
        <dbReference type="ARBA" id="ARBA00004141"/>
    </source>
</evidence>
<dbReference type="Proteomes" id="UP000594220">
    <property type="component" value="Unplaced"/>
</dbReference>
<feature type="transmembrane region" description="Helical" evidence="6">
    <location>
        <begin position="65"/>
        <end position="84"/>
    </location>
</feature>